<evidence type="ECO:0000256" key="1">
    <source>
        <dbReference type="ARBA" id="ARBA00004127"/>
    </source>
</evidence>
<feature type="active site" evidence="8">
    <location>
        <position position="140"/>
    </location>
</feature>
<keyword evidence="6 11" id="KW-0472">Membrane</keyword>
<dbReference type="GO" id="GO:0016020">
    <property type="term" value="C:membrane"/>
    <property type="evidence" value="ECO:0007669"/>
    <property type="project" value="InterPro"/>
</dbReference>
<dbReference type="Pfam" id="PF03552">
    <property type="entry name" value="Cellulose_synt"/>
    <property type="match status" value="2"/>
</dbReference>
<feature type="active site" evidence="8">
    <location>
        <position position="466"/>
    </location>
</feature>
<dbReference type="Gene3D" id="3.90.550.10">
    <property type="entry name" value="Spore Coat Polysaccharide Biosynthesis Protein SpsA, Chain A"/>
    <property type="match status" value="1"/>
</dbReference>
<keyword evidence="7" id="KW-0961">Cell wall biogenesis/degradation</keyword>
<dbReference type="GO" id="GO:0016760">
    <property type="term" value="F:cellulose synthase (UDP-forming) activity"/>
    <property type="evidence" value="ECO:0007669"/>
    <property type="project" value="InterPro"/>
</dbReference>
<feature type="binding site" evidence="10">
    <location>
        <position position="299"/>
    </location>
    <ligand>
        <name>Mn(2+)</name>
        <dbReference type="ChEBI" id="CHEBI:29035"/>
    </ligand>
</feature>
<feature type="transmembrane region" description="Helical" evidence="11">
    <location>
        <begin position="55"/>
        <end position="73"/>
    </location>
</feature>
<dbReference type="RefSeq" id="XP_052112333.1">
    <property type="nucleotide sequence ID" value="XM_052256373.1"/>
</dbReference>
<dbReference type="InterPro" id="IPR005150">
    <property type="entry name" value="Cellulose_synth"/>
</dbReference>
<proteinExistence type="predicted"/>
<feature type="transmembrane region" description="Helical" evidence="11">
    <location>
        <begin position="25"/>
        <end position="43"/>
    </location>
</feature>
<dbReference type="KEGG" id="adu:107461961"/>
<keyword evidence="3" id="KW-0808">Transferase</keyword>
<dbReference type="GO" id="GO:0030244">
    <property type="term" value="P:cellulose biosynthetic process"/>
    <property type="evidence" value="ECO:0007669"/>
    <property type="project" value="InterPro"/>
</dbReference>
<dbReference type="GO" id="GO:0012505">
    <property type="term" value="C:endomembrane system"/>
    <property type="evidence" value="ECO:0007669"/>
    <property type="project" value="UniProtKB-SubCell"/>
</dbReference>
<dbReference type="KEGG" id="adu:127744101"/>
<dbReference type="PANTHER" id="PTHR13301">
    <property type="entry name" value="X-BOX TRANSCRIPTION FACTOR-RELATED"/>
    <property type="match status" value="1"/>
</dbReference>
<dbReference type="SUPFAM" id="SSF53448">
    <property type="entry name" value="Nucleotide-diphospho-sugar transferases"/>
    <property type="match status" value="1"/>
</dbReference>
<evidence type="ECO:0000256" key="11">
    <source>
        <dbReference type="SAM" id="Phobius"/>
    </source>
</evidence>
<sequence length="763" mass="86590">MGISEESSTEPLYEKIWVKYTLSRVMDSIILFLLVLLLCYRVFSYDDMNHHSYPWFLAFMCESWFTFTWLTIISTKWNPSYTISYPHRLFSRVAELPSVDLFVTTADPVLEPPIITVNTVLSLLALDYPSNKLSCYVSDDGCSPLNLYALVEASKFAKLWVPFCKKYNVKTRAPFRYFDSNNNNEATAPNNSPEFMQEWLAIKDGYEHLCSKIQNATKKSIMLDQEFHVFSTTQLNNHPTIIKVIWENKEGASDGVPHLIYVSREKNPNHLHRYKAGAMNVLTRVSGLMTNAPYILNVDCDMHVNNPEIVQHALCILMDPNSDKEVAFVQCPQQFYDGLKDDPFGNQLVTVFVYIGGGVSGIQGIYYVGTNCFHRRKVLYGLSPHHHIQNGSKDLGKSSKKNIIFGSLEEFVESAAQALEGKKTFTQNANLCNSLEAAKEVAASGYEHGTDWGNKVGWMYGSSAEDILTGLTMHTKGWRSESCVTDPIAFMGCTAQDSVVQIAQSQRWGSGLLDIFFSKNCPIFGTIFGKLQFRQCLAYIWVTTWALRSVPETCYALLPAYCIITNSYFLPKVIHYYYGHFSLILPNYEIVRYNMSTLLEYLKTGLSMRSWWNNLRMSRITAMNPWIFSFVTILLKKLRILDYAFVITKKELPSNNEGLDKNNVNAGGRFIFNKSLVFVPGTTILLVQLTALIINFFGWQPKARSGGQSSGFGELICSIYVVLFYLPFLKGLFRKGKYGIPLSTICKSMGLALFFVHLSMFIV</sequence>
<feature type="binding site" evidence="9">
    <location>
        <position position="111"/>
    </location>
    <ligand>
        <name>UDP-alpha-D-glucose</name>
        <dbReference type="ChEBI" id="CHEBI:58885"/>
    </ligand>
</feature>
<keyword evidence="4 11" id="KW-0812">Transmembrane</keyword>
<evidence type="ECO:0000256" key="5">
    <source>
        <dbReference type="ARBA" id="ARBA00022989"/>
    </source>
</evidence>
<feature type="transmembrane region" description="Helical" evidence="11">
    <location>
        <begin position="711"/>
        <end position="728"/>
    </location>
</feature>
<protein>
    <submittedName>
        <fullName evidence="13 14">Cellulose synthase-like protein B4</fullName>
    </submittedName>
</protein>
<evidence type="ECO:0000256" key="7">
    <source>
        <dbReference type="ARBA" id="ARBA00023316"/>
    </source>
</evidence>
<feature type="transmembrane region" description="Helical" evidence="11">
    <location>
        <begin position="676"/>
        <end position="699"/>
    </location>
</feature>
<keyword evidence="2" id="KW-0328">Glycosyltransferase</keyword>
<feature type="binding site" evidence="10">
    <location>
        <position position="275"/>
    </location>
    <ligand>
        <name>Mn(2+)</name>
        <dbReference type="ChEBI" id="CHEBI:29035"/>
    </ligand>
</feature>
<evidence type="ECO:0000256" key="2">
    <source>
        <dbReference type="ARBA" id="ARBA00022676"/>
    </source>
</evidence>
<evidence type="ECO:0000256" key="9">
    <source>
        <dbReference type="PIRSR" id="PIRSR605150-2"/>
    </source>
</evidence>
<organism evidence="12 14">
    <name type="scientific">Arachis duranensis</name>
    <name type="common">Wild peanut</name>
    <dbReference type="NCBI Taxonomy" id="130453"/>
    <lineage>
        <taxon>Eukaryota</taxon>
        <taxon>Viridiplantae</taxon>
        <taxon>Streptophyta</taxon>
        <taxon>Embryophyta</taxon>
        <taxon>Tracheophyta</taxon>
        <taxon>Spermatophyta</taxon>
        <taxon>Magnoliopsida</taxon>
        <taxon>eudicotyledons</taxon>
        <taxon>Gunneridae</taxon>
        <taxon>Pentapetalae</taxon>
        <taxon>rosids</taxon>
        <taxon>fabids</taxon>
        <taxon>Fabales</taxon>
        <taxon>Fabaceae</taxon>
        <taxon>Papilionoideae</taxon>
        <taxon>50 kb inversion clade</taxon>
        <taxon>dalbergioids sensu lato</taxon>
        <taxon>Dalbergieae</taxon>
        <taxon>Pterocarpus clade</taxon>
        <taxon>Arachis</taxon>
    </lineage>
</organism>
<dbReference type="Proteomes" id="UP000515211">
    <property type="component" value="Chromosome 8"/>
</dbReference>
<evidence type="ECO:0000256" key="4">
    <source>
        <dbReference type="ARBA" id="ARBA00022692"/>
    </source>
</evidence>
<comment type="subcellular location">
    <subcellularLocation>
        <location evidence="1">Endomembrane system</location>
        <topology evidence="1">Multi-pass membrane protein</topology>
    </subcellularLocation>
</comment>
<evidence type="ECO:0000256" key="10">
    <source>
        <dbReference type="PIRSR" id="PIRSR605150-3"/>
    </source>
</evidence>
<evidence type="ECO:0000256" key="6">
    <source>
        <dbReference type="ARBA" id="ARBA00023136"/>
    </source>
</evidence>
<name>A0A9C6TP70_ARADU</name>
<gene>
    <name evidence="14" type="primary">LOC127744101</name>
    <name evidence="13" type="synonym">LOC107461961</name>
</gene>
<dbReference type="FunFam" id="3.90.550.10:FF:000145">
    <property type="entry name" value="Cellulose synthase-like protein H1"/>
    <property type="match status" value="1"/>
</dbReference>
<evidence type="ECO:0000313" key="14">
    <source>
        <dbReference type="RefSeq" id="XP_052112333.1"/>
    </source>
</evidence>
<evidence type="ECO:0000313" key="12">
    <source>
        <dbReference type="Proteomes" id="UP000515211"/>
    </source>
</evidence>
<evidence type="ECO:0000313" key="13">
    <source>
        <dbReference type="RefSeq" id="XP_052109288.1"/>
    </source>
</evidence>
<keyword evidence="5 11" id="KW-1133">Transmembrane helix</keyword>
<feature type="transmembrane region" description="Helical" evidence="11">
    <location>
        <begin position="740"/>
        <end position="762"/>
    </location>
</feature>
<dbReference type="RefSeq" id="XP_052109288.1">
    <property type="nucleotide sequence ID" value="XM_052253328.1"/>
</dbReference>
<reference evidence="13 14" key="2">
    <citation type="submission" date="2025-04" db="UniProtKB">
        <authorList>
            <consortium name="RefSeq"/>
        </authorList>
    </citation>
    <scope>IDENTIFICATION</scope>
    <source>
        <tissue evidence="13 14">Whole plant</tissue>
    </source>
</reference>
<evidence type="ECO:0000256" key="8">
    <source>
        <dbReference type="PIRSR" id="PIRSR605150-1"/>
    </source>
</evidence>
<dbReference type="AlphaFoldDB" id="A0A9C6TP70"/>
<reference evidence="12" key="1">
    <citation type="journal article" date="2016" name="Nat. Genet.">
        <title>The genome sequences of Arachis duranensis and Arachis ipaensis, the diploid ancestors of cultivated peanut.</title>
        <authorList>
            <person name="Bertioli D.J."/>
            <person name="Cannon S.B."/>
            <person name="Froenicke L."/>
            <person name="Huang G."/>
            <person name="Farmer A.D."/>
            <person name="Cannon E.K."/>
            <person name="Liu X."/>
            <person name="Gao D."/>
            <person name="Clevenger J."/>
            <person name="Dash S."/>
            <person name="Ren L."/>
            <person name="Moretzsohn M.C."/>
            <person name="Shirasawa K."/>
            <person name="Huang W."/>
            <person name="Vidigal B."/>
            <person name="Abernathy B."/>
            <person name="Chu Y."/>
            <person name="Niederhuth C.E."/>
            <person name="Umale P."/>
            <person name="Araujo A.C."/>
            <person name="Kozik A."/>
            <person name="Kim K.D."/>
            <person name="Burow M.D."/>
            <person name="Varshney R.K."/>
            <person name="Wang X."/>
            <person name="Zhang X."/>
            <person name="Barkley N."/>
            <person name="Guimaraes P.M."/>
            <person name="Isobe S."/>
            <person name="Guo B."/>
            <person name="Liao B."/>
            <person name="Stalker H.T."/>
            <person name="Schmitz R.J."/>
            <person name="Scheffler B.E."/>
            <person name="Leal-Bertioli S.C."/>
            <person name="Xun X."/>
            <person name="Jackson S.A."/>
            <person name="Michelmore R."/>
            <person name="Ozias-Akins P."/>
        </authorList>
    </citation>
    <scope>NUCLEOTIDE SEQUENCE [LARGE SCALE GENOMIC DNA]</scope>
    <source>
        <strain evidence="12">cv. V14167</strain>
    </source>
</reference>
<accession>A0A9C6TP70</accession>
<evidence type="ECO:0000256" key="3">
    <source>
        <dbReference type="ARBA" id="ARBA00022679"/>
    </source>
</evidence>
<feature type="binding site" evidence="9">
    <location>
        <position position="140"/>
    </location>
    <ligand>
        <name>UDP-alpha-D-glucose</name>
        <dbReference type="ChEBI" id="CHEBI:58885"/>
    </ligand>
</feature>
<dbReference type="GO" id="GO:0071555">
    <property type="term" value="P:cell wall organization"/>
    <property type="evidence" value="ECO:0007669"/>
    <property type="project" value="UniProtKB-KW"/>
</dbReference>
<keyword evidence="12" id="KW-1185">Reference proteome</keyword>
<dbReference type="GeneID" id="127744101"/>
<dbReference type="InterPro" id="IPR029044">
    <property type="entry name" value="Nucleotide-diphossugar_trans"/>
</dbReference>